<evidence type="ECO:0000256" key="3">
    <source>
        <dbReference type="ARBA" id="ARBA00012929"/>
    </source>
</evidence>
<proteinExistence type="inferred from homology"/>
<feature type="region of interest" description="Disordered" evidence="7">
    <location>
        <begin position="718"/>
        <end position="752"/>
    </location>
</feature>
<evidence type="ECO:0000256" key="1">
    <source>
        <dbReference type="ARBA" id="ARBA00004781"/>
    </source>
</evidence>
<evidence type="ECO:0000259" key="8">
    <source>
        <dbReference type="Pfam" id="PF04321"/>
    </source>
</evidence>
<organism evidence="9 10">
    <name type="scientific">Caldimonas brevitalea</name>
    <dbReference type="NCBI Taxonomy" id="413882"/>
    <lineage>
        <taxon>Bacteria</taxon>
        <taxon>Pseudomonadati</taxon>
        <taxon>Pseudomonadota</taxon>
        <taxon>Betaproteobacteria</taxon>
        <taxon>Burkholderiales</taxon>
        <taxon>Sphaerotilaceae</taxon>
        <taxon>Caldimonas</taxon>
    </lineage>
</organism>
<dbReference type="STRING" id="413882.AAW51_0785"/>
<reference evidence="9 10" key="1">
    <citation type="submission" date="2015-05" db="EMBL/GenBank/DDBJ databases">
        <authorList>
            <person name="Tang B."/>
            <person name="Yu Y."/>
        </authorList>
    </citation>
    <scope>NUCLEOTIDE SEQUENCE [LARGE SCALE GENOMIC DNA]</scope>
    <source>
        <strain evidence="9 10">DSM 7029</strain>
    </source>
</reference>
<name>A0A0G3BJC7_9BURK</name>
<comment type="function">
    <text evidence="6">Catalyzes the reduction of dTDP-6-deoxy-L-lyxo-4-hexulose to yield dTDP-L-rhamnose.</text>
</comment>
<keyword evidence="6" id="KW-0560">Oxidoreductase</keyword>
<comment type="cofactor">
    <cofactor evidence="6">
        <name>Mg(2+)</name>
        <dbReference type="ChEBI" id="CHEBI:18420"/>
    </cofactor>
    <text evidence="6">Binds 1 Mg(2+) ion per monomer.</text>
</comment>
<dbReference type="EMBL" id="CP011371">
    <property type="protein sequence ID" value="AKJ27476.1"/>
    <property type="molecule type" value="Genomic_DNA"/>
</dbReference>
<feature type="compositionally biased region" description="Polar residues" evidence="7">
    <location>
        <begin position="742"/>
        <end position="752"/>
    </location>
</feature>
<dbReference type="GO" id="GO:0019305">
    <property type="term" value="P:dTDP-rhamnose biosynthetic process"/>
    <property type="evidence" value="ECO:0007669"/>
    <property type="project" value="UniProtKB-UniPathway"/>
</dbReference>
<evidence type="ECO:0000256" key="4">
    <source>
        <dbReference type="ARBA" id="ARBA00017099"/>
    </source>
</evidence>
<evidence type="ECO:0000256" key="6">
    <source>
        <dbReference type="RuleBase" id="RU364082"/>
    </source>
</evidence>
<dbReference type="InterPro" id="IPR029903">
    <property type="entry name" value="RmlD-like-bd"/>
</dbReference>
<dbReference type="InterPro" id="IPR005913">
    <property type="entry name" value="dTDP_dehydrorham_reduct"/>
</dbReference>
<keyword evidence="10" id="KW-1185">Reference proteome</keyword>
<dbReference type="AlphaFoldDB" id="A0A0G3BJC7"/>
<dbReference type="GO" id="GO:0008831">
    <property type="term" value="F:dTDP-4-dehydrorhamnose reductase activity"/>
    <property type="evidence" value="ECO:0007669"/>
    <property type="project" value="UniProtKB-EC"/>
</dbReference>
<dbReference type="Pfam" id="PF04321">
    <property type="entry name" value="RmlD_sub_bind"/>
    <property type="match status" value="1"/>
</dbReference>
<dbReference type="SUPFAM" id="SSF51445">
    <property type="entry name" value="(Trans)glycosidases"/>
    <property type="match status" value="1"/>
</dbReference>
<keyword evidence="6" id="KW-0521">NADP</keyword>
<dbReference type="PATRIC" id="fig|413882.6.peg.831"/>
<sequence length="752" mass="82807">MRPLELWAGPEATVNRVGDTHLDQLEASGFAARLDDLDRLASLGVRRIRFPLLWERTEVAPGDYDWSWADERLERLRRLGVAPIMGLVHHGSGPRHTDLHDPAFPDKLAGYAAAVARRYPWVEAYTPVNEPLTTARFSGLYGVWYPHVRSDAGFVRALLQQIHGTRLAMAAVRAVNPAARLVQTEDIGHTSGTEPLQYQCAFDNQRRWLSLDLLTGRVDREHPLWSYLSASGATEAELEILRSSPTAPDVIALNVYVPSERYLDHRLERYPPHLHGGNGRDAYADTEAVRVRGAALGGFEARLGETAARYGGQLVIGEAHLGCTREEQMRWLLEAWQAATALRQEGVDVAAVTLWAAFGTYDWDSLLTQRRGHYEPGAWDVRSDPPRPTALAAMARELSAGCPPGHPVLQGPGWWRRDIRWLYPPEGACECRAVQGRPLLICGGRGTLAQAFARLCVLRGLPYRLLSRADLDIADAQAVEQALQQESPWAVINAAGYVRVDEAEHDERQWRENALAPVVLAQACKRWGARLVTFSSDLVFDGQARRPYLEHDTPQPLNAYGRAKHAAEQQVLACSPEALVVRTSAFFGPWDRYNFLTLGLQALERGEPWRAVHDQVVSPTYVPDLVHAVLDLLVDGAGGLWHLANAGSVSWAELARLTCRLAGHPVDRVHGVAAQTLGPCAPKPLYSVLASERAALMPSLDDALARYWKEMPAGLGMAPPPPTFGLPPHQQGCNGPDEQRGHGSSATRATAA</sequence>
<evidence type="ECO:0000256" key="2">
    <source>
        <dbReference type="ARBA" id="ARBA00010944"/>
    </source>
</evidence>
<dbReference type="RefSeq" id="WP_083438063.1">
    <property type="nucleotide sequence ID" value="NZ_CP011371.1"/>
</dbReference>
<dbReference type="InterPro" id="IPR036291">
    <property type="entry name" value="NAD(P)-bd_dom_sf"/>
</dbReference>
<dbReference type="EC" id="1.1.1.133" evidence="3 6"/>
<evidence type="ECO:0000313" key="9">
    <source>
        <dbReference type="EMBL" id="AKJ27476.1"/>
    </source>
</evidence>
<comment type="similarity">
    <text evidence="2 6">Belongs to the dTDP-4-dehydrorhamnose reductase family.</text>
</comment>
<dbReference type="Gene3D" id="3.90.25.10">
    <property type="entry name" value="UDP-galactose 4-epimerase, domain 1"/>
    <property type="match status" value="1"/>
</dbReference>
<gene>
    <name evidence="9" type="ORF">AAW51_0785</name>
</gene>
<feature type="domain" description="RmlD-like substrate binding" evidence="8">
    <location>
        <begin position="439"/>
        <end position="695"/>
    </location>
</feature>
<dbReference type="CDD" id="cd05254">
    <property type="entry name" value="dTDP_HR_like_SDR_e"/>
    <property type="match status" value="1"/>
</dbReference>
<evidence type="ECO:0000313" key="10">
    <source>
        <dbReference type="Proteomes" id="UP000035352"/>
    </source>
</evidence>
<accession>A0A0G3BJC7</accession>
<evidence type="ECO:0000256" key="5">
    <source>
        <dbReference type="ARBA" id="ARBA00048200"/>
    </source>
</evidence>
<dbReference type="OrthoDB" id="9803892at2"/>
<protein>
    <recommendedName>
        <fullName evidence="4 6">dTDP-4-dehydrorhamnose reductase</fullName>
        <ecNumber evidence="3 6">1.1.1.133</ecNumber>
    </recommendedName>
</protein>
<dbReference type="SUPFAM" id="SSF51735">
    <property type="entry name" value="NAD(P)-binding Rossmann-fold domains"/>
    <property type="match status" value="1"/>
</dbReference>
<comment type="pathway">
    <text evidence="1 6">Carbohydrate biosynthesis; dTDP-L-rhamnose biosynthesis.</text>
</comment>
<comment type="catalytic activity">
    <reaction evidence="5 6">
        <text>dTDP-beta-L-rhamnose + NADP(+) = dTDP-4-dehydro-beta-L-rhamnose + NADPH + H(+)</text>
        <dbReference type="Rhea" id="RHEA:21796"/>
        <dbReference type="ChEBI" id="CHEBI:15378"/>
        <dbReference type="ChEBI" id="CHEBI:57510"/>
        <dbReference type="ChEBI" id="CHEBI:57783"/>
        <dbReference type="ChEBI" id="CHEBI:58349"/>
        <dbReference type="ChEBI" id="CHEBI:62830"/>
        <dbReference type="EC" id="1.1.1.133"/>
    </reaction>
</comment>
<dbReference type="Proteomes" id="UP000035352">
    <property type="component" value="Chromosome"/>
</dbReference>
<dbReference type="UniPathway" id="UPA00124"/>
<dbReference type="PANTHER" id="PTHR10491">
    <property type="entry name" value="DTDP-4-DEHYDRORHAMNOSE REDUCTASE"/>
    <property type="match status" value="1"/>
</dbReference>
<dbReference type="Gene3D" id="3.40.50.720">
    <property type="entry name" value="NAD(P)-binding Rossmann-like Domain"/>
    <property type="match status" value="1"/>
</dbReference>
<dbReference type="Gene3D" id="3.20.20.80">
    <property type="entry name" value="Glycosidases"/>
    <property type="match status" value="1"/>
</dbReference>
<dbReference type="KEGG" id="pbh:AAW51_0785"/>
<dbReference type="PANTHER" id="PTHR10491:SF4">
    <property type="entry name" value="METHIONINE ADENOSYLTRANSFERASE 2 SUBUNIT BETA"/>
    <property type="match status" value="1"/>
</dbReference>
<evidence type="ECO:0000256" key="7">
    <source>
        <dbReference type="SAM" id="MobiDB-lite"/>
    </source>
</evidence>
<dbReference type="InterPro" id="IPR017853">
    <property type="entry name" value="GH"/>
</dbReference>